<dbReference type="Proteomes" id="UP001596170">
    <property type="component" value="Unassembled WGS sequence"/>
</dbReference>
<comment type="caution">
    <text evidence="1">The sequence shown here is derived from an EMBL/GenBank/DDBJ whole genome shotgun (WGS) entry which is preliminary data.</text>
</comment>
<gene>
    <name evidence="1" type="ORF">ACFPYN_13980</name>
</gene>
<name>A0ABW1L998_9BACL</name>
<evidence type="ECO:0000313" key="1">
    <source>
        <dbReference type="EMBL" id="MFC6040531.1"/>
    </source>
</evidence>
<evidence type="ECO:0000313" key="2">
    <source>
        <dbReference type="Proteomes" id="UP001596170"/>
    </source>
</evidence>
<proteinExistence type="predicted"/>
<dbReference type="RefSeq" id="WP_377735034.1">
    <property type="nucleotide sequence ID" value="NZ_JBHSRI010000025.1"/>
</dbReference>
<organism evidence="1 2">
    <name type="scientific">Paenisporosarcina macmurdoensis</name>
    <dbReference type="NCBI Taxonomy" id="212659"/>
    <lineage>
        <taxon>Bacteria</taxon>
        <taxon>Bacillati</taxon>
        <taxon>Bacillota</taxon>
        <taxon>Bacilli</taxon>
        <taxon>Bacillales</taxon>
        <taxon>Caryophanaceae</taxon>
        <taxon>Paenisporosarcina</taxon>
    </lineage>
</organism>
<dbReference type="EMBL" id="JBHSRI010000025">
    <property type="protein sequence ID" value="MFC6040531.1"/>
    <property type="molecule type" value="Genomic_DNA"/>
</dbReference>
<sequence length="69" mass="8190">MGYQQSYSISDLAKIMDMNWLIEYMPDDLEERFDVSIEVIQEVITGKISDPTTHLSKKWDQDIPFKFMK</sequence>
<protein>
    <submittedName>
        <fullName evidence="1">Uncharacterized protein</fullName>
    </submittedName>
</protein>
<accession>A0ABW1L998</accession>
<keyword evidence="2" id="KW-1185">Reference proteome</keyword>
<reference evidence="2" key="1">
    <citation type="journal article" date="2019" name="Int. J. Syst. Evol. Microbiol.">
        <title>The Global Catalogue of Microorganisms (GCM) 10K type strain sequencing project: providing services to taxonomists for standard genome sequencing and annotation.</title>
        <authorList>
            <consortium name="The Broad Institute Genomics Platform"/>
            <consortium name="The Broad Institute Genome Sequencing Center for Infectious Disease"/>
            <person name="Wu L."/>
            <person name="Ma J."/>
        </authorList>
    </citation>
    <scope>NUCLEOTIDE SEQUENCE [LARGE SCALE GENOMIC DNA]</scope>
    <source>
        <strain evidence="2">CCUG 54527</strain>
    </source>
</reference>